<keyword evidence="2" id="KW-1185">Reference proteome</keyword>
<organism evidence="1 2">
    <name type="scientific">Funneliformis geosporum</name>
    <dbReference type="NCBI Taxonomy" id="1117311"/>
    <lineage>
        <taxon>Eukaryota</taxon>
        <taxon>Fungi</taxon>
        <taxon>Fungi incertae sedis</taxon>
        <taxon>Mucoromycota</taxon>
        <taxon>Glomeromycotina</taxon>
        <taxon>Glomeromycetes</taxon>
        <taxon>Glomerales</taxon>
        <taxon>Glomeraceae</taxon>
        <taxon>Funneliformis</taxon>
    </lineage>
</organism>
<dbReference type="Proteomes" id="UP001153678">
    <property type="component" value="Unassembled WGS sequence"/>
</dbReference>
<gene>
    <name evidence="1" type="ORF">FWILDA_LOCUS10295</name>
</gene>
<evidence type="ECO:0000313" key="1">
    <source>
        <dbReference type="EMBL" id="CAI2181861.1"/>
    </source>
</evidence>
<proteinExistence type="predicted"/>
<comment type="caution">
    <text evidence="1">The sequence shown here is derived from an EMBL/GenBank/DDBJ whole genome shotgun (WGS) entry which is preliminary data.</text>
</comment>
<feature type="non-terminal residue" evidence="1">
    <location>
        <position position="1"/>
    </location>
</feature>
<sequence length="153" mass="17474">VISVKHKPLASITNNMHINKLRNNSLNNSNKATDRTLNYYLHLINTSCYTTPHSSSCSTNTYLSILILRSPYLTDTPLSMAYNVYPSKPHTLRSTNARSFTSHSNNTNFNNNVFRSNTSNVFHLNTSLNDNTDIRLIFDTFNDDEFRSNNTSF</sequence>
<evidence type="ECO:0000313" key="2">
    <source>
        <dbReference type="Proteomes" id="UP001153678"/>
    </source>
</evidence>
<accession>A0A9W4WVE0</accession>
<dbReference type="EMBL" id="CAMKVN010002613">
    <property type="protein sequence ID" value="CAI2181861.1"/>
    <property type="molecule type" value="Genomic_DNA"/>
</dbReference>
<reference evidence="1" key="1">
    <citation type="submission" date="2022-08" db="EMBL/GenBank/DDBJ databases">
        <authorList>
            <person name="Kallberg Y."/>
            <person name="Tangrot J."/>
            <person name="Rosling A."/>
        </authorList>
    </citation>
    <scope>NUCLEOTIDE SEQUENCE</scope>
    <source>
        <strain evidence="1">Wild A</strain>
    </source>
</reference>
<name>A0A9W4WVE0_9GLOM</name>
<protein>
    <submittedName>
        <fullName evidence="1">12585_t:CDS:1</fullName>
    </submittedName>
</protein>
<dbReference type="AlphaFoldDB" id="A0A9W4WVE0"/>